<name>A0AAD5W7F1_9POAL</name>
<protein>
    <submittedName>
        <fullName evidence="1">Uncharacterized protein</fullName>
    </submittedName>
</protein>
<dbReference type="Proteomes" id="UP001210211">
    <property type="component" value="Unassembled WGS sequence"/>
</dbReference>
<feature type="non-terminal residue" evidence="1">
    <location>
        <position position="1"/>
    </location>
</feature>
<evidence type="ECO:0000313" key="1">
    <source>
        <dbReference type="EMBL" id="KAJ3677696.1"/>
    </source>
</evidence>
<dbReference type="EMBL" id="JAMRDG010000183">
    <property type="protein sequence ID" value="KAJ3677696.1"/>
    <property type="molecule type" value="Genomic_DNA"/>
</dbReference>
<keyword evidence="2" id="KW-1185">Reference proteome</keyword>
<organism evidence="1 2">
    <name type="scientific">Rhynchospora tenuis</name>
    <dbReference type="NCBI Taxonomy" id="198213"/>
    <lineage>
        <taxon>Eukaryota</taxon>
        <taxon>Viridiplantae</taxon>
        <taxon>Streptophyta</taxon>
        <taxon>Embryophyta</taxon>
        <taxon>Tracheophyta</taxon>
        <taxon>Spermatophyta</taxon>
        <taxon>Magnoliopsida</taxon>
        <taxon>Liliopsida</taxon>
        <taxon>Poales</taxon>
        <taxon>Cyperaceae</taxon>
        <taxon>Cyperoideae</taxon>
        <taxon>Rhynchosporeae</taxon>
        <taxon>Rhynchospora</taxon>
    </lineage>
</organism>
<sequence>GRILWLRFYQICLFDSVENRFYGIDAYDPPSMLCGNDSSGITTFTTTMLSIDQIISWIGFHLTVYSSIACARTRSFV</sequence>
<comment type="caution">
    <text evidence="1">The sequence shown here is derived from an EMBL/GenBank/DDBJ whole genome shotgun (WGS) entry which is preliminary data.</text>
</comment>
<reference evidence="1 2" key="1">
    <citation type="journal article" date="2022" name="Cell">
        <title>Repeat-based holocentromeres influence genome architecture and karyotype evolution.</title>
        <authorList>
            <person name="Hofstatter P.G."/>
            <person name="Thangavel G."/>
            <person name="Lux T."/>
            <person name="Neumann P."/>
            <person name="Vondrak T."/>
            <person name="Novak P."/>
            <person name="Zhang M."/>
            <person name="Costa L."/>
            <person name="Castellani M."/>
            <person name="Scott A."/>
            <person name="Toegelov H."/>
            <person name="Fuchs J."/>
            <person name="Mata-Sucre Y."/>
            <person name="Dias Y."/>
            <person name="Vanzela A.L.L."/>
            <person name="Huettel B."/>
            <person name="Almeida C.C.S."/>
            <person name="Simkova H."/>
            <person name="Souza G."/>
            <person name="Pedrosa-Harand A."/>
            <person name="Macas J."/>
            <person name="Mayer K.F.X."/>
            <person name="Houben A."/>
            <person name="Marques A."/>
        </authorList>
    </citation>
    <scope>NUCLEOTIDE SEQUENCE [LARGE SCALE GENOMIC DNA]</scope>
    <source>
        <strain evidence="1">RhyTen1mFocal</strain>
    </source>
</reference>
<dbReference type="AlphaFoldDB" id="A0AAD5W7F1"/>
<accession>A0AAD5W7F1</accession>
<gene>
    <name evidence="1" type="ORF">LUZ61_021529</name>
</gene>
<proteinExistence type="predicted"/>
<evidence type="ECO:0000313" key="2">
    <source>
        <dbReference type="Proteomes" id="UP001210211"/>
    </source>
</evidence>